<sequence length="239" mass="28443">MNKIILVFSILLISNFGKAQYSIDSFSLKDTSSAWLDRRIDLSNTEIYTASEPKVENYSWNSTPFLKIEDGREGTLMYRGEKFKGVRMLYDLYGQQLLAELLINNEYYKIVLLNQKQIEWFKVGSYHFKRYSEDTENRPPGFYAVVFEGLHIDIIIKKEKRKRIERGDFVFIEDDKVLIKLGDQYNQINNRRSLYNLMKPYKDKIRTYLKNRNIKRFDKASLEELYNLGSFCDQLIINK</sequence>
<gene>
    <name evidence="1" type="ORF">JKP34_14085</name>
</gene>
<comment type="caution">
    <text evidence="1">The sequence shown here is derived from an EMBL/GenBank/DDBJ whole genome shotgun (WGS) entry which is preliminary data.</text>
</comment>
<keyword evidence="2" id="KW-1185">Reference proteome</keyword>
<accession>A0A937ACF0</accession>
<dbReference type="AlphaFoldDB" id="A0A937ACF0"/>
<organism evidence="1 2">
    <name type="scientific">Marivirga atlantica</name>
    <dbReference type="NCBI Taxonomy" id="1548457"/>
    <lineage>
        <taxon>Bacteria</taxon>
        <taxon>Pseudomonadati</taxon>
        <taxon>Bacteroidota</taxon>
        <taxon>Cytophagia</taxon>
        <taxon>Cytophagales</taxon>
        <taxon>Marivirgaceae</taxon>
        <taxon>Marivirga</taxon>
    </lineage>
</organism>
<reference evidence="1" key="1">
    <citation type="submission" date="2021-01" db="EMBL/GenBank/DDBJ databases">
        <title>Marivirga sp. nov., isolated from intertidal surface sediments.</title>
        <authorList>
            <person name="Zhang M."/>
        </authorList>
    </citation>
    <scope>NUCLEOTIDE SEQUENCE</scope>
    <source>
        <strain evidence="1">SM1354</strain>
    </source>
</reference>
<dbReference type="EMBL" id="JAERQG010000003">
    <property type="protein sequence ID" value="MBL0766391.1"/>
    <property type="molecule type" value="Genomic_DNA"/>
</dbReference>
<proteinExistence type="predicted"/>
<protein>
    <submittedName>
        <fullName evidence="1">Uncharacterized protein</fullName>
    </submittedName>
</protein>
<evidence type="ECO:0000313" key="2">
    <source>
        <dbReference type="Proteomes" id="UP000642920"/>
    </source>
</evidence>
<dbReference type="Proteomes" id="UP000642920">
    <property type="component" value="Unassembled WGS sequence"/>
</dbReference>
<name>A0A937ACF0_9BACT</name>
<dbReference type="RefSeq" id="WP_201922772.1">
    <property type="nucleotide sequence ID" value="NZ_JAERQG010000003.1"/>
</dbReference>
<evidence type="ECO:0000313" key="1">
    <source>
        <dbReference type="EMBL" id="MBL0766391.1"/>
    </source>
</evidence>